<protein>
    <recommendedName>
        <fullName evidence="8">tRNA N6-adenosine threonylcarbamoyltransferase</fullName>
        <ecNumber evidence="8">2.3.1.234</ecNumber>
    </recommendedName>
    <alternativeName>
        <fullName evidence="8">N6-L-threonylcarbamoyladenine synthase</fullName>
        <shortName evidence="8">t(6)A synthase</shortName>
    </alternativeName>
    <alternativeName>
        <fullName evidence="8">t(6)A37 threonylcarbamoyladenosine biosynthesis protein TsaD</fullName>
    </alternativeName>
    <alternativeName>
        <fullName evidence="8">tRNA threonylcarbamoyladenosine biosynthesis protein TsaD</fullName>
    </alternativeName>
</protein>
<evidence type="ECO:0000256" key="6">
    <source>
        <dbReference type="ARBA" id="ARBA00023315"/>
    </source>
</evidence>
<keyword evidence="4 8" id="KW-0479">Metal-binding</keyword>
<evidence type="ECO:0000256" key="4">
    <source>
        <dbReference type="ARBA" id="ARBA00022723"/>
    </source>
</evidence>
<feature type="binding site" evidence="8">
    <location>
        <position position="111"/>
    </location>
    <ligand>
        <name>Fe cation</name>
        <dbReference type="ChEBI" id="CHEBI:24875"/>
    </ligand>
</feature>
<evidence type="ECO:0000259" key="9">
    <source>
        <dbReference type="Pfam" id="PF00814"/>
    </source>
</evidence>
<dbReference type="GO" id="GO:0002949">
    <property type="term" value="P:tRNA threonylcarbamoyladenosine modification"/>
    <property type="evidence" value="ECO:0007669"/>
    <property type="project" value="UniProtKB-UniRule"/>
</dbReference>
<evidence type="ECO:0000313" key="11">
    <source>
        <dbReference type="Proteomes" id="UP000011547"/>
    </source>
</evidence>
<dbReference type="AlphaFoldDB" id="M1LU53"/>
<dbReference type="HAMAP" id="MF_01445">
    <property type="entry name" value="TsaD"/>
    <property type="match status" value="1"/>
</dbReference>
<dbReference type="FunFam" id="3.30.420.40:FF:000040">
    <property type="entry name" value="tRNA N6-adenosine threonylcarbamoyltransferase"/>
    <property type="match status" value="1"/>
</dbReference>
<name>M1LU53_9PROT</name>
<dbReference type="GO" id="GO:0005506">
    <property type="term" value="F:iron ion binding"/>
    <property type="evidence" value="ECO:0007669"/>
    <property type="project" value="UniProtKB-UniRule"/>
</dbReference>
<dbReference type="HOGENOM" id="CLU_023208_0_2_4"/>
<sequence>MIFLGFETSCDDTSVSLYCTNRGIIANLVNNQFNIHNHYGGVVPELASRDHLNKISDLTKRVFEDSGLSLSDIDAIAYTLGPGLNGSLLIGSTFAQSLAWSMDLPAIPIHHLEGHLLSPLIFQKKFNFPFIALLVSGGHTQLIVVKEIGSYNIIADTLDDAAGEAFDKTAKLMGLEYCNGLEISRLAMLGDHTIFNLPKPMFNSDSLDFSFSGLKTSVMLKIKELKAHNKFDNLTKCHMSSSIQKSIIDILVRKSYLAIKKTGITNLVVAGGVSANNLLRSRMSEMIESVSGDIYFPPINLCTDNAAMIAFAASLRVQHNLIDLKNLKYNLSTKARWDLRSVNDIYI</sequence>
<dbReference type="eggNOG" id="COG0533">
    <property type="taxonomic scope" value="Bacteria"/>
</dbReference>
<gene>
    <name evidence="8" type="primary">tsaD</name>
    <name evidence="10" type="ORF">CDSE_0505</name>
</gene>
<keyword evidence="5 8" id="KW-0408">Iron</keyword>
<dbReference type="OrthoDB" id="9806197at2"/>
<dbReference type="Pfam" id="PF00814">
    <property type="entry name" value="TsaD"/>
    <property type="match status" value="1"/>
</dbReference>
<comment type="cofactor">
    <cofactor evidence="8">
        <name>Fe(2+)</name>
        <dbReference type="ChEBI" id="CHEBI:29033"/>
    </cofactor>
    <text evidence="8">Binds 1 Fe(2+) ion per subunit.</text>
</comment>
<dbReference type="GO" id="GO:0005737">
    <property type="term" value="C:cytoplasm"/>
    <property type="evidence" value="ECO:0007669"/>
    <property type="project" value="UniProtKB-SubCell"/>
</dbReference>
<dbReference type="InterPro" id="IPR017861">
    <property type="entry name" value="KAE1/TsaD"/>
</dbReference>
<feature type="binding site" evidence="8">
    <location>
        <position position="276"/>
    </location>
    <ligand>
        <name>substrate</name>
    </ligand>
</feature>
<dbReference type="Proteomes" id="UP000011547">
    <property type="component" value="Chromosome"/>
</dbReference>
<organism evidence="10 11">
    <name type="scientific">Candidatus Kinetoplastidibacterium desouzai TCC079E</name>
    <dbReference type="NCBI Taxonomy" id="1208919"/>
    <lineage>
        <taxon>Bacteria</taxon>
        <taxon>Pseudomonadati</taxon>
        <taxon>Pseudomonadota</taxon>
        <taxon>Betaproteobacteria</taxon>
        <taxon>Candidatus Kinetoplastidibacterium</taxon>
    </lineage>
</organism>
<dbReference type="EC" id="2.3.1.234" evidence="8"/>
<proteinExistence type="inferred from homology"/>
<evidence type="ECO:0000256" key="2">
    <source>
        <dbReference type="ARBA" id="ARBA00022679"/>
    </source>
</evidence>
<dbReference type="SUPFAM" id="SSF53067">
    <property type="entry name" value="Actin-like ATPase domain"/>
    <property type="match status" value="2"/>
</dbReference>
<dbReference type="InterPro" id="IPR022450">
    <property type="entry name" value="TsaD"/>
</dbReference>
<dbReference type="EMBL" id="CP003803">
    <property type="protein sequence ID" value="AGF46819.1"/>
    <property type="molecule type" value="Genomic_DNA"/>
</dbReference>
<keyword evidence="11" id="KW-1185">Reference proteome</keyword>
<dbReference type="PATRIC" id="fig|1208919.3.peg.257"/>
<feature type="binding site" evidence="8">
    <location>
        <position position="304"/>
    </location>
    <ligand>
        <name>Fe cation</name>
        <dbReference type="ChEBI" id="CHEBI:24875"/>
    </ligand>
</feature>
<reference evidence="10 11" key="1">
    <citation type="journal article" date="2013" name="Genome Biol. Evol.">
        <title>Genome evolution and phylogenomic analysis of candidatus kinetoplastibacterium, the betaproteobacterial endosymbionts of strigomonas and angomonas.</title>
        <authorList>
            <person name="Alves J.M."/>
            <person name="Serrano M.G."/>
            <person name="Maia da Silva F."/>
            <person name="Voegtly L.J."/>
            <person name="Matveyev A.V."/>
            <person name="Teixeira M.M."/>
            <person name="Camargo E.P."/>
            <person name="Buck G.A."/>
        </authorList>
    </citation>
    <scope>NUCLEOTIDE SEQUENCE [LARGE SCALE GENOMIC DNA]</scope>
    <source>
        <strain evidence="10 11">TCC079E</strain>
    </source>
</reference>
<keyword evidence="1 8" id="KW-0963">Cytoplasm</keyword>
<evidence type="ECO:0000256" key="5">
    <source>
        <dbReference type="ARBA" id="ARBA00023004"/>
    </source>
</evidence>
<evidence type="ECO:0000256" key="7">
    <source>
        <dbReference type="ARBA" id="ARBA00048117"/>
    </source>
</evidence>
<dbReference type="GO" id="GO:0016787">
    <property type="term" value="F:hydrolase activity"/>
    <property type="evidence" value="ECO:0007669"/>
    <property type="project" value="UniProtKB-KW"/>
</dbReference>
<dbReference type="NCBIfam" id="TIGR00329">
    <property type="entry name" value="gcp_kae1"/>
    <property type="match status" value="1"/>
</dbReference>
<dbReference type="InterPro" id="IPR000905">
    <property type="entry name" value="Gcp-like_dom"/>
</dbReference>
<dbReference type="GO" id="GO:0061711">
    <property type="term" value="F:tRNA N(6)-L-threonylcarbamoyladenine synthase activity"/>
    <property type="evidence" value="ECO:0007669"/>
    <property type="project" value="UniProtKB-EC"/>
</dbReference>
<keyword evidence="6 8" id="KW-0012">Acyltransferase</keyword>
<dbReference type="PANTHER" id="PTHR11735">
    <property type="entry name" value="TRNA N6-ADENOSINE THREONYLCARBAMOYLTRANSFERASE"/>
    <property type="match status" value="1"/>
</dbReference>
<dbReference type="NCBIfam" id="TIGR03723">
    <property type="entry name" value="T6A_TsaD_YgjD"/>
    <property type="match status" value="1"/>
</dbReference>
<feature type="binding site" evidence="8">
    <location>
        <position position="115"/>
    </location>
    <ligand>
        <name>Fe cation</name>
        <dbReference type="ChEBI" id="CHEBI:24875"/>
    </ligand>
</feature>
<comment type="caution">
    <text evidence="8">Lacks conserved residue(s) required for the propagation of feature annotation.</text>
</comment>
<dbReference type="PANTHER" id="PTHR11735:SF6">
    <property type="entry name" value="TRNA N6-ADENOSINE THREONYLCARBAMOYLTRANSFERASE, MITOCHONDRIAL"/>
    <property type="match status" value="1"/>
</dbReference>
<accession>M1LU53</accession>
<evidence type="ECO:0000313" key="10">
    <source>
        <dbReference type="EMBL" id="AGF46819.1"/>
    </source>
</evidence>
<feature type="domain" description="Gcp-like" evidence="9">
    <location>
        <begin position="24"/>
        <end position="311"/>
    </location>
</feature>
<comment type="similarity">
    <text evidence="8">Belongs to the KAE1 / TsaD family.</text>
</comment>
<feature type="binding site" evidence="8">
    <location>
        <position position="167"/>
    </location>
    <ligand>
        <name>substrate</name>
    </ligand>
</feature>
<dbReference type="FunFam" id="3.30.420.40:FF:000012">
    <property type="entry name" value="tRNA N6-adenosine threonylcarbamoyltransferase"/>
    <property type="match status" value="1"/>
</dbReference>
<keyword evidence="2 8" id="KW-0808">Transferase</keyword>
<evidence type="ECO:0000256" key="3">
    <source>
        <dbReference type="ARBA" id="ARBA00022694"/>
    </source>
</evidence>
<dbReference type="RefSeq" id="WP_015396230.1">
    <property type="nucleotide sequence ID" value="NC_020294.1"/>
</dbReference>
<keyword evidence="3 8" id="KW-0819">tRNA processing</keyword>
<dbReference type="InterPro" id="IPR043129">
    <property type="entry name" value="ATPase_NBD"/>
</dbReference>
<evidence type="ECO:0000256" key="8">
    <source>
        <dbReference type="HAMAP-Rule" id="MF_01445"/>
    </source>
</evidence>
<dbReference type="PRINTS" id="PR00789">
    <property type="entry name" value="OSIALOPTASE"/>
</dbReference>
<dbReference type="KEGG" id="kde:CDSE_0505"/>
<keyword evidence="10" id="KW-0378">Hydrolase</keyword>
<dbReference type="CDD" id="cd24133">
    <property type="entry name" value="ASKHA_NBD_TsaD_bac"/>
    <property type="match status" value="1"/>
</dbReference>
<comment type="function">
    <text evidence="8">Required for the formation of a threonylcarbamoyl group on adenosine at position 37 (t(6)A37) in tRNAs that read codons beginning with adenine. Is involved in the transfer of the threonylcarbamoyl moiety of threonylcarbamoyl-AMP (TC-AMP) to the N6 group of A37, together with TsaE and TsaB. TsaD likely plays a direct catalytic role in this reaction.</text>
</comment>
<feature type="binding site" evidence="8">
    <location>
        <begin position="134"/>
        <end position="138"/>
    </location>
    <ligand>
        <name>substrate</name>
    </ligand>
</feature>
<feature type="binding site" evidence="8">
    <location>
        <position position="180"/>
    </location>
    <ligand>
        <name>substrate</name>
    </ligand>
</feature>
<dbReference type="STRING" id="1208919.CDSE_0505"/>
<dbReference type="Gene3D" id="3.30.420.40">
    <property type="match status" value="2"/>
</dbReference>
<comment type="catalytic activity">
    <reaction evidence="7 8">
        <text>L-threonylcarbamoyladenylate + adenosine(37) in tRNA = N(6)-L-threonylcarbamoyladenosine(37) in tRNA + AMP + H(+)</text>
        <dbReference type="Rhea" id="RHEA:37059"/>
        <dbReference type="Rhea" id="RHEA-COMP:10162"/>
        <dbReference type="Rhea" id="RHEA-COMP:10163"/>
        <dbReference type="ChEBI" id="CHEBI:15378"/>
        <dbReference type="ChEBI" id="CHEBI:73682"/>
        <dbReference type="ChEBI" id="CHEBI:74411"/>
        <dbReference type="ChEBI" id="CHEBI:74418"/>
        <dbReference type="ChEBI" id="CHEBI:456215"/>
        <dbReference type="EC" id="2.3.1.234"/>
    </reaction>
</comment>
<evidence type="ECO:0000256" key="1">
    <source>
        <dbReference type="ARBA" id="ARBA00022490"/>
    </source>
</evidence>
<comment type="subcellular location">
    <subcellularLocation>
        <location evidence="8">Cytoplasm</location>
    </subcellularLocation>
</comment>